<accession>A0A6A2Z2E2</accession>
<dbReference type="Proteomes" id="UP000436088">
    <property type="component" value="Unassembled WGS sequence"/>
</dbReference>
<dbReference type="PANTHER" id="PTHR45952">
    <property type="entry name" value="ALUMINUM INDUCED PROTEIN WITH YGL AND LRDR MOTIFS"/>
    <property type="match status" value="1"/>
</dbReference>
<evidence type="ECO:0000259" key="1">
    <source>
        <dbReference type="SMART" id="SM01172"/>
    </source>
</evidence>
<dbReference type="PANTHER" id="PTHR45952:SF5">
    <property type="entry name" value="ALUMINUM INDUCED PROTEIN WITH YGL AND LRDR MOTIFS"/>
    <property type="match status" value="1"/>
</dbReference>
<dbReference type="EMBL" id="VEPZ02001229">
    <property type="protein sequence ID" value="KAE8685579.1"/>
    <property type="molecule type" value="Genomic_DNA"/>
</dbReference>
<comment type="caution">
    <text evidence="2">The sequence shown here is derived from an EMBL/GenBank/DDBJ whole genome shotgun (WGS) entry which is preliminary data.</text>
</comment>
<protein>
    <submittedName>
        <fullName evidence="2">Stem-specific protein TSJT1</fullName>
    </submittedName>
</protein>
<dbReference type="Pfam" id="PF12481">
    <property type="entry name" value="DUF3700"/>
    <property type="match status" value="1"/>
</dbReference>
<reference evidence="2" key="1">
    <citation type="submission" date="2019-09" db="EMBL/GenBank/DDBJ databases">
        <title>Draft genome information of white flower Hibiscus syriacus.</title>
        <authorList>
            <person name="Kim Y.-M."/>
        </authorList>
    </citation>
    <scope>NUCLEOTIDE SEQUENCE [LARGE SCALE GENOMIC DNA]</scope>
    <source>
        <strain evidence="2">YM2019G1</strain>
    </source>
</reference>
<evidence type="ECO:0000313" key="3">
    <source>
        <dbReference type="Proteomes" id="UP000436088"/>
    </source>
</evidence>
<dbReference type="AlphaFoldDB" id="A0A6A2Z2E2"/>
<dbReference type="InterPro" id="IPR044828">
    <property type="entry name" value="TSJT1-like"/>
</dbReference>
<name>A0A6A2Z2E2_HIBSY</name>
<gene>
    <name evidence="2" type="ORF">F3Y22_tig00111095pilonHSYRG00134</name>
</gene>
<feature type="domain" description="DUF3700" evidence="1">
    <location>
        <begin position="1"/>
        <end position="120"/>
    </location>
</feature>
<dbReference type="SMART" id="SM01172">
    <property type="entry name" value="DUF3700"/>
    <property type="match status" value="1"/>
</dbReference>
<keyword evidence="3" id="KW-1185">Reference proteome</keyword>
<sequence>MFEGTLHNLGSLKQQYGLAKSANEVILVIEAYKALRDRAPYPPNHVVGHLIGSFAFIVFDKSTTTLFVASSACGKSLASFPQGCFYSTAVGEIRSYENPKNKITAVPAEEEEIWGATFKVEGPAVVAATE</sequence>
<dbReference type="InterPro" id="IPR029055">
    <property type="entry name" value="Ntn_hydrolases_N"/>
</dbReference>
<dbReference type="InterPro" id="IPR024286">
    <property type="entry name" value="DUF3700"/>
</dbReference>
<proteinExistence type="predicted"/>
<dbReference type="Gene3D" id="3.60.20.10">
    <property type="entry name" value="Glutamine Phosphoribosylpyrophosphate, subunit 1, domain 1"/>
    <property type="match status" value="1"/>
</dbReference>
<organism evidence="2 3">
    <name type="scientific">Hibiscus syriacus</name>
    <name type="common">Rose of Sharon</name>
    <dbReference type="NCBI Taxonomy" id="106335"/>
    <lineage>
        <taxon>Eukaryota</taxon>
        <taxon>Viridiplantae</taxon>
        <taxon>Streptophyta</taxon>
        <taxon>Embryophyta</taxon>
        <taxon>Tracheophyta</taxon>
        <taxon>Spermatophyta</taxon>
        <taxon>Magnoliopsida</taxon>
        <taxon>eudicotyledons</taxon>
        <taxon>Gunneridae</taxon>
        <taxon>Pentapetalae</taxon>
        <taxon>rosids</taxon>
        <taxon>malvids</taxon>
        <taxon>Malvales</taxon>
        <taxon>Malvaceae</taxon>
        <taxon>Malvoideae</taxon>
        <taxon>Hibiscus</taxon>
    </lineage>
</organism>
<evidence type="ECO:0000313" key="2">
    <source>
        <dbReference type="EMBL" id="KAE8685579.1"/>
    </source>
</evidence>